<feature type="transmembrane region" description="Helical" evidence="1">
    <location>
        <begin position="49"/>
        <end position="70"/>
    </location>
</feature>
<reference evidence="2" key="1">
    <citation type="journal article" date="2014" name="Int. J. Syst. Evol. Microbiol.">
        <title>Complete genome sequence of Corynebacterium casei LMG S-19264T (=DSM 44701T), isolated from a smear-ripened cheese.</title>
        <authorList>
            <consortium name="US DOE Joint Genome Institute (JGI-PGF)"/>
            <person name="Walter F."/>
            <person name="Albersmeier A."/>
            <person name="Kalinowski J."/>
            <person name="Ruckert C."/>
        </authorList>
    </citation>
    <scope>NUCLEOTIDE SEQUENCE</scope>
    <source>
        <strain evidence="2">NBRC 108769</strain>
    </source>
</reference>
<evidence type="ECO:0000256" key="1">
    <source>
        <dbReference type="SAM" id="Phobius"/>
    </source>
</evidence>
<gene>
    <name evidence="2" type="ORF">GCM10007940_22390</name>
</gene>
<dbReference type="AlphaFoldDB" id="A0AA37WFG9"/>
<protein>
    <recommendedName>
        <fullName evidence="4">DUF1761 domain-containing protein</fullName>
    </recommendedName>
</protein>
<keyword evidence="1" id="KW-0472">Membrane</keyword>
<feature type="transmembrane region" description="Helical" evidence="1">
    <location>
        <begin position="6"/>
        <end position="28"/>
    </location>
</feature>
<dbReference type="Pfam" id="PF08570">
    <property type="entry name" value="DUF1761"/>
    <property type="match status" value="1"/>
</dbReference>
<name>A0AA37WFG9_9BACT</name>
<keyword evidence="3" id="KW-1185">Reference proteome</keyword>
<organism evidence="2 3">
    <name type="scientific">Portibacter lacus</name>
    <dbReference type="NCBI Taxonomy" id="1099794"/>
    <lineage>
        <taxon>Bacteria</taxon>
        <taxon>Pseudomonadati</taxon>
        <taxon>Bacteroidota</taxon>
        <taxon>Saprospiria</taxon>
        <taxon>Saprospirales</taxon>
        <taxon>Haliscomenobacteraceae</taxon>
        <taxon>Portibacter</taxon>
    </lineage>
</organism>
<evidence type="ECO:0008006" key="4">
    <source>
        <dbReference type="Google" id="ProtNLM"/>
    </source>
</evidence>
<dbReference type="EMBL" id="BSOH01000014">
    <property type="protein sequence ID" value="GLR17624.1"/>
    <property type="molecule type" value="Genomic_DNA"/>
</dbReference>
<dbReference type="RefSeq" id="WP_235291293.1">
    <property type="nucleotide sequence ID" value="NZ_BSOH01000014.1"/>
</dbReference>
<comment type="caution">
    <text evidence="2">The sequence shown here is derived from an EMBL/GenBank/DDBJ whole genome shotgun (WGS) entry which is preliminary data.</text>
</comment>
<keyword evidence="1" id="KW-0812">Transmembrane</keyword>
<dbReference type="Proteomes" id="UP001156666">
    <property type="component" value="Unassembled WGS sequence"/>
</dbReference>
<keyword evidence="1" id="KW-1133">Transmembrane helix</keyword>
<feature type="transmembrane region" description="Helical" evidence="1">
    <location>
        <begin position="124"/>
        <end position="145"/>
    </location>
</feature>
<sequence length="146" mass="16228">MPEFNILAILVAAIVPNIIGALYYGPLFGKTWLESFGMTAEDMKGRNEALIYGGALLCSFVIAFFLFFFMSMGHRDVLEGGEVVINSFATFKHGAFHGFMMFFGLVMPVIIALALFHKTKLKNVLLNIGFWALCFAVMGGILDVWR</sequence>
<dbReference type="InterPro" id="IPR013879">
    <property type="entry name" value="DUF1761"/>
</dbReference>
<accession>A0AA37WFG9</accession>
<feature type="transmembrane region" description="Helical" evidence="1">
    <location>
        <begin position="96"/>
        <end position="117"/>
    </location>
</feature>
<evidence type="ECO:0000313" key="3">
    <source>
        <dbReference type="Proteomes" id="UP001156666"/>
    </source>
</evidence>
<evidence type="ECO:0000313" key="2">
    <source>
        <dbReference type="EMBL" id="GLR17624.1"/>
    </source>
</evidence>
<proteinExistence type="predicted"/>
<reference evidence="2" key="2">
    <citation type="submission" date="2023-01" db="EMBL/GenBank/DDBJ databases">
        <title>Draft genome sequence of Portibacter lacus strain NBRC 108769.</title>
        <authorList>
            <person name="Sun Q."/>
            <person name="Mori K."/>
        </authorList>
    </citation>
    <scope>NUCLEOTIDE SEQUENCE</scope>
    <source>
        <strain evidence="2">NBRC 108769</strain>
    </source>
</reference>